<protein>
    <submittedName>
        <fullName evidence="5">Uncharacterized protein</fullName>
    </submittedName>
</protein>
<comment type="subcellular location">
    <subcellularLocation>
        <location evidence="1">Cytoplasm</location>
        <location evidence="1">Cytoskeleton</location>
        <location evidence="1">Cilium axoneme</location>
    </subcellularLocation>
</comment>
<accession>A0A150GRU3</accession>
<dbReference type="SUPFAM" id="SSF52047">
    <property type="entry name" value="RNI-like"/>
    <property type="match status" value="1"/>
</dbReference>
<feature type="region of interest" description="Disordered" evidence="3">
    <location>
        <begin position="1145"/>
        <end position="1172"/>
    </location>
</feature>
<comment type="caution">
    <text evidence="5">The sequence shown here is derived from an EMBL/GenBank/DDBJ whole genome shotgun (WGS) entry which is preliminary data.</text>
</comment>
<dbReference type="PANTHER" id="PTHR24111">
    <property type="entry name" value="LEUCINE-RICH REPEAT-CONTAINING PROTEIN 34"/>
    <property type="match status" value="1"/>
</dbReference>
<sequence length="1356" mass="137891">MLSAKQSLWPGSALAGEQTAVNGGVAWAGASQPHGASSGGAAEGAKAGSKGGSGAAADDDDEETWLERITDSEVVRRLTALSDRIFQNYFVAVLMDVLGVLLFMFDIYTDALVVDALADTEHRDWMIITLTFILWHYGLMAVLVVAYLKRTTTKLNVLGLEEGDSGAAVLGWGRRYRWLLFVPVALPGVVLLDVAMLFTSILPIMFPRMFSNFSSFLSNYNFSRFFIEFVFESIPQTILQTYIYHQLAKSHLAGSAQQRTVAMSLAVSGVNCLKYGWKLYKAADDAGLTLGEYFKYLLLLKGNYECSPSAMITVINECCAVRKEASLAAGAGGAGAGGAAAGGYTSGAGAGDGAGGSGETVFIMNGFHLHRNKSQYGPAQQAYILLNAFDRMDGCPGVKRWVVSGCPLASMNRILEKGIRAFKNLTSLEVNECSLRGDTWKLVTRAIKRHKNLEKVKLIQTGILPKYRNAKRLKVVAGLFKHSLKLRTVALCLHWWDEHYLQDAVDLYLLGHPTLESLAIELPPGAVFAARDHTADPRVAGPEPRVASRQAGQPHHHHHHADGRHHKPGLDPIVEASLGSGLGAKGHGFGDTAATHFTGTRSSGGRPGGGFGTASFARPGSAAGAASGFLSPFATDASAAAAAAASGSRHASGGGGLAGSGGSSGISAAVLGWIQYGGDVLSDAASYISDGTVSTMHSLAAVATGRAWDEETPPVPAGAASVASARYCWLLASVISSAPALQSLYIHNHALPPSAPDGVGQLAAALAGNTRLTALSLRGSTVGDAGAAALARVLAGHNSCLRSLNLRRCQLHDEGVAALCACLVENRGLRTLDLSHNRVQGLGVGVVAASAATGGGGSAPPSPLHHAPSGPGRLAGLERALRLNTGLTELRLEGWRDTFDDPHAVSSLATALAANQGLKSLSLAGCCISTAGATALAAALAANSTLTSLNLNAHTPDGGASAAGGGGTGGGAAADVGLESRIGDAGCAALGSALARNRTLRELFLAGCVCGAHGGAALGEALRQNTVLQLLDMSGEGVGRRGGEAEGRKPAGIWDDDRGGEQCGEGGRERASSTAMGVDGAAATYIFTALQSQSPTPKAASAGGGIGISGGDGDAGVETRPLSRRFGRSASSLLARAASYGTLAAAGGGQGSQPGTAVSVGGGEGDGEAGLSEEAREVVGAMWSALAGGLAANTALRVLRLAHCGLGPVGAAALAPALLQNACLRELDMSGLPAATARAVLAAVIARAAAAAAVGAAGGHGFPHVPSNPSVASAAAAAAGSGGAGCGLRSILATDASYEVVDLLGADKVTSRAAEEAAAALEEAMRAPSGWSPSEWTAVRTGSLLRGGGRPNCTSM</sequence>
<reference evidence="6" key="1">
    <citation type="journal article" date="2016" name="Nat. Commun.">
        <title>The Gonium pectorale genome demonstrates co-option of cell cycle regulation during the evolution of multicellularity.</title>
        <authorList>
            <person name="Hanschen E.R."/>
            <person name="Marriage T.N."/>
            <person name="Ferris P.J."/>
            <person name="Hamaji T."/>
            <person name="Toyoda A."/>
            <person name="Fujiyama A."/>
            <person name="Neme R."/>
            <person name="Noguchi H."/>
            <person name="Minakuchi Y."/>
            <person name="Suzuki M."/>
            <person name="Kawai-Toyooka H."/>
            <person name="Smith D.R."/>
            <person name="Sparks H."/>
            <person name="Anderson J."/>
            <person name="Bakaric R."/>
            <person name="Luria V."/>
            <person name="Karger A."/>
            <person name="Kirschner M.W."/>
            <person name="Durand P.M."/>
            <person name="Michod R.E."/>
            <person name="Nozaki H."/>
            <person name="Olson B.J."/>
        </authorList>
    </citation>
    <scope>NUCLEOTIDE SEQUENCE [LARGE SCALE GENOMIC DNA]</scope>
    <source>
        <strain evidence="6">NIES-2863</strain>
    </source>
</reference>
<keyword evidence="4" id="KW-0812">Transmembrane</keyword>
<dbReference type="Gene3D" id="3.80.10.10">
    <property type="entry name" value="Ribonuclease Inhibitor"/>
    <property type="match status" value="4"/>
</dbReference>
<evidence type="ECO:0000256" key="2">
    <source>
        <dbReference type="ARBA" id="ARBA00022737"/>
    </source>
</evidence>
<dbReference type="InterPro" id="IPR001611">
    <property type="entry name" value="Leu-rich_rpt"/>
</dbReference>
<proteinExistence type="predicted"/>
<feature type="region of interest" description="Disordered" evidence="3">
    <location>
        <begin position="1095"/>
        <end position="1120"/>
    </location>
</feature>
<feature type="region of interest" description="Disordered" evidence="3">
    <location>
        <begin position="26"/>
        <end position="62"/>
    </location>
</feature>
<feature type="transmembrane region" description="Helical" evidence="4">
    <location>
        <begin position="125"/>
        <end position="148"/>
    </location>
</feature>
<feature type="region of interest" description="Disordered" evidence="3">
    <location>
        <begin position="536"/>
        <end position="577"/>
    </location>
</feature>
<evidence type="ECO:0000256" key="4">
    <source>
        <dbReference type="SAM" id="Phobius"/>
    </source>
</evidence>
<dbReference type="PANTHER" id="PTHR24111:SF0">
    <property type="entry name" value="LEUCINE-RICH REPEAT-CONTAINING PROTEIN"/>
    <property type="match status" value="1"/>
</dbReference>
<feature type="region of interest" description="Disordered" evidence="3">
    <location>
        <begin position="593"/>
        <end position="613"/>
    </location>
</feature>
<dbReference type="Proteomes" id="UP000075714">
    <property type="component" value="Unassembled WGS sequence"/>
</dbReference>
<dbReference type="GO" id="GO:0005930">
    <property type="term" value="C:axoneme"/>
    <property type="evidence" value="ECO:0007669"/>
    <property type="project" value="UniProtKB-SubCell"/>
</dbReference>
<dbReference type="STRING" id="33097.A0A150GRU3"/>
<organism evidence="5 6">
    <name type="scientific">Gonium pectorale</name>
    <name type="common">Green alga</name>
    <dbReference type="NCBI Taxonomy" id="33097"/>
    <lineage>
        <taxon>Eukaryota</taxon>
        <taxon>Viridiplantae</taxon>
        <taxon>Chlorophyta</taxon>
        <taxon>core chlorophytes</taxon>
        <taxon>Chlorophyceae</taxon>
        <taxon>CS clade</taxon>
        <taxon>Chlamydomonadales</taxon>
        <taxon>Volvocaceae</taxon>
        <taxon>Gonium</taxon>
    </lineage>
</organism>
<name>A0A150GRU3_GONPE</name>
<dbReference type="EMBL" id="LSYV01000011">
    <property type="protein sequence ID" value="KXZ52040.1"/>
    <property type="molecule type" value="Genomic_DNA"/>
</dbReference>
<dbReference type="SMART" id="SM00368">
    <property type="entry name" value="LRR_RI"/>
    <property type="match status" value="6"/>
</dbReference>
<feature type="compositionally biased region" description="Gly residues" evidence="3">
    <location>
        <begin position="1102"/>
        <end position="1114"/>
    </location>
</feature>
<feature type="compositionally biased region" description="Basic and acidic residues" evidence="3">
    <location>
        <begin position="1038"/>
        <end position="1071"/>
    </location>
</feature>
<feature type="region of interest" description="Disordered" evidence="3">
    <location>
        <begin position="1037"/>
        <end position="1075"/>
    </location>
</feature>
<dbReference type="Pfam" id="PF13516">
    <property type="entry name" value="LRR_6"/>
    <property type="match status" value="5"/>
</dbReference>
<keyword evidence="2" id="KW-0677">Repeat</keyword>
<keyword evidence="4" id="KW-0472">Membrane</keyword>
<dbReference type="InterPro" id="IPR052201">
    <property type="entry name" value="LRR-containing_regulator"/>
</dbReference>
<evidence type="ECO:0000313" key="6">
    <source>
        <dbReference type="Proteomes" id="UP000075714"/>
    </source>
</evidence>
<keyword evidence="6" id="KW-1185">Reference proteome</keyword>
<gene>
    <name evidence="5" type="ORF">GPECTOR_10g1063</name>
</gene>
<dbReference type="InterPro" id="IPR032675">
    <property type="entry name" value="LRR_dom_sf"/>
</dbReference>
<evidence type="ECO:0000313" key="5">
    <source>
        <dbReference type="EMBL" id="KXZ52040.1"/>
    </source>
</evidence>
<evidence type="ECO:0000256" key="3">
    <source>
        <dbReference type="SAM" id="MobiDB-lite"/>
    </source>
</evidence>
<feature type="transmembrane region" description="Helical" evidence="4">
    <location>
        <begin position="86"/>
        <end position="105"/>
    </location>
</feature>
<evidence type="ECO:0000256" key="1">
    <source>
        <dbReference type="ARBA" id="ARBA00004430"/>
    </source>
</evidence>
<dbReference type="OrthoDB" id="546000at2759"/>
<keyword evidence="4" id="KW-1133">Transmembrane helix</keyword>
<feature type="transmembrane region" description="Helical" evidence="4">
    <location>
        <begin position="178"/>
        <end position="206"/>
    </location>
</feature>
<feature type="compositionally biased region" description="Basic residues" evidence="3">
    <location>
        <begin position="554"/>
        <end position="567"/>
    </location>
</feature>